<protein>
    <recommendedName>
        <fullName evidence="2">Reverse transcriptase domain-containing protein</fullName>
    </recommendedName>
</protein>
<dbReference type="AlphaFoldDB" id="A0A2N9EVI4"/>
<dbReference type="PANTHER" id="PTHR35046:SF9">
    <property type="entry name" value="RNA-DIRECTED DNA POLYMERASE"/>
    <property type="match status" value="1"/>
</dbReference>
<organism evidence="1">
    <name type="scientific">Fagus sylvatica</name>
    <name type="common">Beechnut</name>
    <dbReference type="NCBI Taxonomy" id="28930"/>
    <lineage>
        <taxon>Eukaryota</taxon>
        <taxon>Viridiplantae</taxon>
        <taxon>Streptophyta</taxon>
        <taxon>Embryophyta</taxon>
        <taxon>Tracheophyta</taxon>
        <taxon>Spermatophyta</taxon>
        <taxon>Magnoliopsida</taxon>
        <taxon>eudicotyledons</taxon>
        <taxon>Gunneridae</taxon>
        <taxon>Pentapetalae</taxon>
        <taxon>rosids</taxon>
        <taxon>fabids</taxon>
        <taxon>Fagales</taxon>
        <taxon>Fagaceae</taxon>
        <taxon>Fagus</taxon>
    </lineage>
</organism>
<accession>A0A2N9EVI4</accession>
<sequence length="140" mass="15772">MDVEHIILGRPWLYDLDVTLHGRSNSCSFVFEGKKIKLTPLQPKLVEMSKKKEVTAKNGLNIISPNAFESVANQESVVFALVAREVTLQINGEPPKEVKSMFNEFQDIFPEDLPDHLLPMRDIQHAIDFVPGATLPNLPH</sequence>
<dbReference type="EMBL" id="OIVN01000356">
    <property type="protein sequence ID" value="SPC78888.1"/>
    <property type="molecule type" value="Genomic_DNA"/>
</dbReference>
<gene>
    <name evidence="1" type="ORF">FSB_LOCUS6770</name>
</gene>
<dbReference type="PANTHER" id="PTHR35046">
    <property type="entry name" value="ZINC KNUCKLE (CCHC-TYPE) FAMILY PROTEIN"/>
    <property type="match status" value="1"/>
</dbReference>
<name>A0A2N9EVI4_FAGSY</name>
<reference evidence="1" key="1">
    <citation type="submission" date="2018-02" db="EMBL/GenBank/DDBJ databases">
        <authorList>
            <person name="Cohen D.B."/>
            <person name="Kent A.D."/>
        </authorList>
    </citation>
    <scope>NUCLEOTIDE SEQUENCE</scope>
</reference>
<proteinExistence type="predicted"/>
<evidence type="ECO:0008006" key="2">
    <source>
        <dbReference type="Google" id="ProtNLM"/>
    </source>
</evidence>
<evidence type="ECO:0000313" key="1">
    <source>
        <dbReference type="EMBL" id="SPC78888.1"/>
    </source>
</evidence>